<name>A0AAE0SDV2_9BIVA</name>
<accession>A0AAE0SDV2</accession>
<comment type="caution">
    <text evidence="1">The sequence shown here is derived from an EMBL/GenBank/DDBJ whole genome shotgun (WGS) entry which is preliminary data.</text>
</comment>
<dbReference type="EMBL" id="JAEAOA010002345">
    <property type="protein sequence ID" value="KAK3590106.1"/>
    <property type="molecule type" value="Genomic_DNA"/>
</dbReference>
<organism evidence="1 2">
    <name type="scientific">Potamilus streckersoni</name>
    <dbReference type="NCBI Taxonomy" id="2493646"/>
    <lineage>
        <taxon>Eukaryota</taxon>
        <taxon>Metazoa</taxon>
        <taxon>Spiralia</taxon>
        <taxon>Lophotrochozoa</taxon>
        <taxon>Mollusca</taxon>
        <taxon>Bivalvia</taxon>
        <taxon>Autobranchia</taxon>
        <taxon>Heteroconchia</taxon>
        <taxon>Palaeoheterodonta</taxon>
        <taxon>Unionida</taxon>
        <taxon>Unionoidea</taxon>
        <taxon>Unionidae</taxon>
        <taxon>Ambleminae</taxon>
        <taxon>Lampsilini</taxon>
        <taxon>Potamilus</taxon>
    </lineage>
</organism>
<proteinExistence type="predicted"/>
<evidence type="ECO:0000313" key="1">
    <source>
        <dbReference type="EMBL" id="KAK3590106.1"/>
    </source>
</evidence>
<reference evidence="1" key="1">
    <citation type="journal article" date="2021" name="Genome Biol. Evol.">
        <title>A High-Quality Reference Genome for a Parasitic Bivalve with Doubly Uniparental Inheritance (Bivalvia: Unionida).</title>
        <authorList>
            <person name="Smith C.H."/>
        </authorList>
    </citation>
    <scope>NUCLEOTIDE SEQUENCE</scope>
    <source>
        <strain evidence="1">CHS0354</strain>
    </source>
</reference>
<evidence type="ECO:0000313" key="2">
    <source>
        <dbReference type="Proteomes" id="UP001195483"/>
    </source>
</evidence>
<keyword evidence="2" id="KW-1185">Reference proteome</keyword>
<sequence length="110" mass="12543">MLKPREQSLGCLKTLACTYLSREMPEEATSFIPGGMQSPSVVKNSSHTPDATKMYLLEIKLKYSEEHHNTRCDFCLYLKTFSSTLALRWASPKSGIRVYPELLHGFSQQR</sequence>
<reference evidence="1" key="2">
    <citation type="journal article" date="2021" name="Genome Biol. Evol.">
        <title>Developing a high-quality reference genome for a parasitic bivalve with doubly uniparental inheritance (Bivalvia: Unionida).</title>
        <authorList>
            <person name="Smith C.H."/>
        </authorList>
    </citation>
    <scope>NUCLEOTIDE SEQUENCE</scope>
    <source>
        <strain evidence="1">CHS0354</strain>
        <tissue evidence="1">Mantle</tissue>
    </source>
</reference>
<dbReference type="Proteomes" id="UP001195483">
    <property type="component" value="Unassembled WGS sequence"/>
</dbReference>
<protein>
    <submittedName>
        <fullName evidence="1">Uncharacterized protein</fullName>
    </submittedName>
</protein>
<gene>
    <name evidence="1" type="ORF">CHS0354_041152</name>
</gene>
<reference evidence="1" key="3">
    <citation type="submission" date="2023-05" db="EMBL/GenBank/DDBJ databases">
        <authorList>
            <person name="Smith C.H."/>
        </authorList>
    </citation>
    <scope>NUCLEOTIDE SEQUENCE</scope>
    <source>
        <strain evidence="1">CHS0354</strain>
        <tissue evidence="1">Mantle</tissue>
    </source>
</reference>
<dbReference type="AlphaFoldDB" id="A0AAE0SDV2"/>